<dbReference type="Gene3D" id="1.25.40.10">
    <property type="entry name" value="Tetratricopeptide repeat domain"/>
    <property type="match status" value="1"/>
</dbReference>
<dbReference type="Proteomes" id="UP000195437">
    <property type="component" value="Chromosome"/>
</dbReference>
<dbReference type="GO" id="GO:0003700">
    <property type="term" value="F:DNA-binding transcription factor activity"/>
    <property type="evidence" value="ECO:0007669"/>
    <property type="project" value="TreeGrafter"/>
</dbReference>
<name>A0A1Y0IS86_9BACL</name>
<dbReference type="AlphaFoldDB" id="A0A1Y0IS86"/>
<dbReference type="KEGG" id="tum:CBW65_18110"/>
<dbReference type="GO" id="GO:0005829">
    <property type="term" value="C:cytosol"/>
    <property type="evidence" value="ECO:0007669"/>
    <property type="project" value="TreeGrafter"/>
</dbReference>
<dbReference type="OrthoDB" id="252257at2"/>
<dbReference type="EMBL" id="CP021434">
    <property type="protein sequence ID" value="ARU62676.1"/>
    <property type="molecule type" value="Genomic_DNA"/>
</dbReference>
<accession>A0A1Y0IS86</accession>
<proteinExistence type="predicted"/>
<dbReference type="RefSeq" id="WP_087458032.1">
    <property type="nucleotide sequence ID" value="NZ_CP021434.1"/>
</dbReference>
<dbReference type="GO" id="GO:0003677">
    <property type="term" value="F:DNA binding"/>
    <property type="evidence" value="ECO:0007669"/>
    <property type="project" value="UniProtKB-KW"/>
</dbReference>
<sequence>MTIQTAETIGEKIRRLRLEKGMSQSDVADGFVTISMISQLERNKNTASVELLHHIARKLQVPLHELVKNELEQMEVFAKHKLIKVYLETAQPQQAKPLLVELKLQPDLSQADQIEVAIDYAECLNQLGLYDDAIEILLPLVTQLENNNFDDAYTLARIRNKLGNSSYQKRDLTNAYYNYHKAYDLIDRYETFDQLAAFISFNLGNTLRLMGHGHQAFLYLERSYSYFRSTTDIKRQADALFAHGRAYFQAFDTIRAAQMFEEAFVLYKGLNMISWAVKVQHHVALLLTSQEDKPEAVAVLKDCAAFYLEQKDYKNYVLVLSRMTEMQSTDHPHEVATMLQEIAALIDKHSLHHSIEHAVFLQARSKHYLCTNNYTKCIEDSLKSADLFDKIGIVTGKVDSLEVAVDAYQKTGKFEQALILERERNLLFKNLYPKGDLFS</sequence>
<keyword evidence="1" id="KW-0238">DNA-binding</keyword>
<evidence type="ECO:0000313" key="3">
    <source>
        <dbReference type="EMBL" id="ARU62676.1"/>
    </source>
</evidence>
<dbReference type="PANTHER" id="PTHR46797">
    <property type="entry name" value="HTH-TYPE TRANSCRIPTIONAL REGULATOR"/>
    <property type="match status" value="1"/>
</dbReference>
<dbReference type="PROSITE" id="PS50943">
    <property type="entry name" value="HTH_CROC1"/>
    <property type="match status" value="1"/>
</dbReference>
<keyword evidence="4" id="KW-1185">Reference proteome</keyword>
<dbReference type="InterPro" id="IPR010982">
    <property type="entry name" value="Lambda_DNA-bd_dom_sf"/>
</dbReference>
<dbReference type="SUPFAM" id="SSF47413">
    <property type="entry name" value="lambda repressor-like DNA-binding domains"/>
    <property type="match status" value="1"/>
</dbReference>
<evidence type="ECO:0000259" key="2">
    <source>
        <dbReference type="PROSITE" id="PS50943"/>
    </source>
</evidence>
<gene>
    <name evidence="3" type="ORF">CBW65_18110</name>
</gene>
<dbReference type="InterPro" id="IPR011990">
    <property type="entry name" value="TPR-like_helical_dom_sf"/>
</dbReference>
<dbReference type="CDD" id="cd00093">
    <property type="entry name" value="HTH_XRE"/>
    <property type="match status" value="1"/>
</dbReference>
<evidence type="ECO:0000256" key="1">
    <source>
        <dbReference type="ARBA" id="ARBA00023125"/>
    </source>
</evidence>
<dbReference type="SUPFAM" id="SSF48452">
    <property type="entry name" value="TPR-like"/>
    <property type="match status" value="1"/>
</dbReference>
<dbReference type="PANTHER" id="PTHR46797:SF1">
    <property type="entry name" value="METHYLPHOSPHONATE SYNTHASE"/>
    <property type="match status" value="1"/>
</dbReference>
<dbReference type="InterPro" id="IPR001387">
    <property type="entry name" value="Cro/C1-type_HTH"/>
</dbReference>
<dbReference type="InterPro" id="IPR050807">
    <property type="entry name" value="TransReg_Diox_bact_type"/>
</dbReference>
<feature type="domain" description="HTH cro/C1-type" evidence="2">
    <location>
        <begin position="13"/>
        <end position="66"/>
    </location>
</feature>
<dbReference type="Gene3D" id="1.10.260.40">
    <property type="entry name" value="lambda repressor-like DNA-binding domains"/>
    <property type="match status" value="1"/>
</dbReference>
<reference evidence="4" key="1">
    <citation type="submission" date="2017-05" db="EMBL/GenBank/DDBJ databases">
        <authorList>
            <person name="Sung H."/>
        </authorList>
    </citation>
    <scope>NUCLEOTIDE SEQUENCE [LARGE SCALE GENOMIC DNA]</scope>
    <source>
        <strain evidence="4">AR23208</strain>
    </source>
</reference>
<dbReference type="SMART" id="SM00530">
    <property type="entry name" value="HTH_XRE"/>
    <property type="match status" value="1"/>
</dbReference>
<evidence type="ECO:0000313" key="4">
    <source>
        <dbReference type="Proteomes" id="UP000195437"/>
    </source>
</evidence>
<protein>
    <recommendedName>
        <fullName evidence="2">HTH cro/C1-type domain-containing protein</fullName>
    </recommendedName>
</protein>
<dbReference type="Pfam" id="PF01381">
    <property type="entry name" value="HTH_3"/>
    <property type="match status" value="1"/>
</dbReference>
<organism evidence="3 4">
    <name type="scientific">Tumebacillus avium</name>
    <dbReference type="NCBI Taxonomy" id="1903704"/>
    <lineage>
        <taxon>Bacteria</taxon>
        <taxon>Bacillati</taxon>
        <taxon>Bacillota</taxon>
        <taxon>Bacilli</taxon>
        <taxon>Bacillales</taxon>
        <taxon>Alicyclobacillaceae</taxon>
        <taxon>Tumebacillus</taxon>
    </lineage>
</organism>